<feature type="region of interest" description="Disordered" evidence="1">
    <location>
        <begin position="26"/>
        <end position="59"/>
    </location>
</feature>
<evidence type="ECO:0000313" key="3">
    <source>
        <dbReference type="Proteomes" id="UP001162156"/>
    </source>
</evidence>
<evidence type="ECO:0000313" key="2">
    <source>
        <dbReference type="EMBL" id="KAJ8927952.1"/>
    </source>
</evidence>
<accession>A0AAV8WNU3</accession>
<comment type="caution">
    <text evidence="2">The sequence shown here is derived from an EMBL/GenBank/DDBJ whole genome shotgun (WGS) entry which is preliminary data.</text>
</comment>
<reference evidence="2" key="1">
    <citation type="journal article" date="2023" name="Insect Mol. Biol.">
        <title>Genome sequencing provides insights into the evolution of gene families encoding plant cell wall-degrading enzymes in longhorned beetles.</title>
        <authorList>
            <person name="Shin N.R."/>
            <person name="Okamura Y."/>
            <person name="Kirsch R."/>
            <person name="Pauchet Y."/>
        </authorList>
    </citation>
    <scope>NUCLEOTIDE SEQUENCE</scope>
    <source>
        <strain evidence="2">RBIC_L_NR</strain>
    </source>
</reference>
<dbReference type="AlphaFoldDB" id="A0AAV8WNU3"/>
<dbReference type="Proteomes" id="UP001162156">
    <property type="component" value="Unassembled WGS sequence"/>
</dbReference>
<keyword evidence="3" id="KW-1185">Reference proteome</keyword>
<sequence>MVSITTTRPKIDTRYRFVSRKPILRTTTSKRKEDTTEAINDQVSESSNQQSLEEDFEGGKTTELGDLAVALQSIQQAPIPNSNYVGTTLRVPLTTRLGINNGTLNVPQTTQRTIHRVIISSTPHTTQRKITRSKYNRFH</sequence>
<name>A0AAV8WNU3_9CUCU</name>
<dbReference type="EMBL" id="JANEYF010005505">
    <property type="protein sequence ID" value="KAJ8927952.1"/>
    <property type="molecule type" value="Genomic_DNA"/>
</dbReference>
<proteinExistence type="predicted"/>
<organism evidence="2 3">
    <name type="scientific">Rhamnusium bicolor</name>
    <dbReference type="NCBI Taxonomy" id="1586634"/>
    <lineage>
        <taxon>Eukaryota</taxon>
        <taxon>Metazoa</taxon>
        <taxon>Ecdysozoa</taxon>
        <taxon>Arthropoda</taxon>
        <taxon>Hexapoda</taxon>
        <taxon>Insecta</taxon>
        <taxon>Pterygota</taxon>
        <taxon>Neoptera</taxon>
        <taxon>Endopterygota</taxon>
        <taxon>Coleoptera</taxon>
        <taxon>Polyphaga</taxon>
        <taxon>Cucujiformia</taxon>
        <taxon>Chrysomeloidea</taxon>
        <taxon>Cerambycidae</taxon>
        <taxon>Lepturinae</taxon>
        <taxon>Rhagiini</taxon>
        <taxon>Rhamnusium</taxon>
    </lineage>
</organism>
<feature type="compositionally biased region" description="Polar residues" evidence="1">
    <location>
        <begin position="37"/>
        <end position="51"/>
    </location>
</feature>
<evidence type="ECO:0000256" key="1">
    <source>
        <dbReference type="SAM" id="MobiDB-lite"/>
    </source>
</evidence>
<protein>
    <submittedName>
        <fullName evidence="2">Uncharacterized protein</fullName>
    </submittedName>
</protein>
<gene>
    <name evidence="2" type="ORF">NQ314_019585</name>
</gene>